<keyword evidence="2" id="KW-1185">Reference proteome</keyword>
<reference evidence="1" key="1">
    <citation type="submission" date="2020-05" db="EMBL/GenBank/DDBJ databases">
        <title>Phylogenomic resolution of chytrid fungi.</title>
        <authorList>
            <person name="Stajich J.E."/>
            <person name="Amses K."/>
            <person name="Simmons R."/>
            <person name="Seto K."/>
            <person name="Myers J."/>
            <person name="Bonds A."/>
            <person name="Quandt C.A."/>
            <person name="Barry K."/>
            <person name="Liu P."/>
            <person name="Grigoriev I."/>
            <person name="Longcore J.E."/>
            <person name="James T.Y."/>
        </authorList>
    </citation>
    <scope>NUCLEOTIDE SEQUENCE</scope>
    <source>
        <strain evidence="1">PLAUS21</strain>
    </source>
</reference>
<evidence type="ECO:0000313" key="2">
    <source>
        <dbReference type="Proteomes" id="UP001210925"/>
    </source>
</evidence>
<proteinExistence type="predicted"/>
<dbReference type="Proteomes" id="UP001210925">
    <property type="component" value="Unassembled WGS sequence"/>
</dbReference>
<gene>
    <name evidence="1" type="ORF">HK103_005004</name>
</gene>
<evidence type="ECO:0000313" key="1">
    <source>
        <dbReference type="EMBL" id="KAJ3257020.1"/>
    </source>
</evidence>
<dbReference type="EMBL" id="JADGKB010000043">
    <property type="protein sequence ID" value="KAJ3257020.1"/>
    <property type="molecule type" value="Genomic_DNA"/>
</dbReference>
<name>A0AAD5UFX9_9FUNG</name>
<dbReference type="AlphaFoldDB" id="A0AAD5UFX9"/>
<comment type="caution">
    <text evidence="1">The sequence shown here is derived from an EMBL/GenBank/DDBJ whole genome shotgun (WGS) entry which is preliminary data.</text>
</comment>
<protein>
    <submittedName>
        <fullName evidence="1">Uncharacterized protein</fullName>
    </submittedName>
</protein>
<sequence>MLSRISKRTLKTITDKKGLPPSMFYSDERAFTGSINDTVVMKKIIEKRDLMLGTSSGKPRFVSDISKLYKTLQH</sequence>
<organism evidence="1 2">
    <name type="scientific">Boothiomyces macroporosus</name>
    <dbReference type="NCBI Taxonomy" id="261099"/>
    <lineage>
        <taxon>Eukaryota</taxon>
        <taxon>Fungi</taxon>
        <taxon>Fungi incertae sedis</taxon>
        <taxon>Chytridiomycota</taxon>
        <taxon>Chytridiomycota incertae sedis</taxon>
        <taxon>Chytridiomycetes</taxon>
        <taxon>Rhizophydiales</taxon>
        <taxon>Terramycetaceae</taxon>
        <taxon>Boothiomyces</taxon>
    </lineage>
</organism>
<accession>A0AAD5UFX9</accession>